<dbReference type="STRING" id="592050.SAMN05421875_10237"/>
<comment type="subcellular location">
    <subcellularLocation>
        <location evidence="1">Cell membrane</location>
        <topology evidence="1">Multi-pass membrane protein</topology>
    </subcellularLocation>
</comment>
<gene>
    <name evidence="8" type="ORF">SAMN05421875_10237</name>
</gene>
<dbReference type="Pfam" id="PF07681">
    <property type="entry name" value="DoxX"/>
    <property type="match status" value="1"/>
</dbReference>
<feature type="transmembrane region" description="Helical" evidence="7">
    <location>
        <begin position="45"/>
        <end position="63"/>
    </location>
</feature>
<keyword evidence="6 7" id="KW-0472">Membrane</keyword>
<evidence type="ECO:0000256" key="6">
    <source>
        <dbReference type="ARBA" id="ARBA00023136"/>
    </source>
</evidence>
<sequence length="129" mass="13332">MSNDLGKLVLRLTLGILMLLHGIAKLSSGADHIAGMVASHGLPGMLGYLVYVGEVLAPLLLIAGLWTRPAALVVAINMVVAIALVHMGQLGQLGKSGGWALELQGFFLFTAVAVALLGAGRFSLGGRFN</sequence>
<dbReference type="EMBL" id="FNQJ01000002">
    <property type="protein sequence ID" value="SDZ81324.1"/>
    <property type="molecule type" value="Genomic_DNA"/>
</dbReference>
<keyword evidence="5 7" id="KW-1133">Transmembrane helix</keyword>
<evidence type="ECO:0000256" key="7">
    <source>
        <dbReference type="SAM" id="Phobius"/>
    </source>
</evidence>
<feature type="transmembrane region" description="Helical" evidence="7">
    <location>
        <begin position="70"/>
        <end position="91"/>
    </location>
</feature>
<keyword evidence="4 7" id="KW-0812">Transmembrane</keyword>
<reference evidence="9" key="1">
    <citation type="submission" date="2016-10" db="EMBL/GenBank/DDBJ databases">
        <authorList>
            <person name="Varghese N."/>
            <person name="Submissions S."/>
        </authorList>
    </citation>
    <scope>NUCLEOTIDE SEQUENCE [LARGE SCALE GENOMIC DNA]</scope>
    <source>
        <strain evidence="9">DSM 25157</strain>
    </source>
</reference>
<proteinExistence type="inferred from homology"/>
<dbReference type="PANTHER" id="PTHR33452">
    <property type="entry name" value="OXIDOREDUCTASE CATD-RELATED"/>
    <property type="match status" value="1"/>
</dbReference>
<keyword evidence="3" id="KW-1003">Cell membrane</keyword>
<dbReference type="InterPro" id="IPR051907">
    <property type="entry name" value="DoxX-like_oxidoreductase"/>
</dbReference>
<evidence type="ECO:0000256" key="4">
    <source>
        <dbReference type="ARBA" id="ARBA00022692"/>
    </source>
</evidence>
<dbReference type="InterPro" id="IPR032808">
    <property type="entry name" value="DoxX"/>
</dbReference>
<evidence type="ECO:0000256" key="1">
    <source>
        <dbReference type="ARBA" id="ARBA00004651"/>
    </source>
</evidence>
<feature type="transmembrane region" description="Helical" evidence="7">
    <location>
        <begin position="103"/>
        <end position="124"/>
    </location>
</feature>
<dbReference type="GeneID" id="34234092"/>
<organism evidence="8 9">
    <name type="scientific">Acidovorax soli</name>
    <dbReference type="NCBI Taxonomy" id="592050"/>
    <lineage>
        <taxon>Bacteria</taxon>
        <taxon>Pseudomonadati</taxon>
        <taxon>Pseudomonadota</taxon>
        <taxon>Betaproteobacteria</taxon>
        <taxon>Burkholderiales</taxon>
        <taxon>Comamonadaceae</taxon>
        <taxon>Acidovorax</taxon>
    </lineage>
</organism>
<dbReference type="RefSeq" id="WP_092696778.1">
    <property type="nucleotide sequence ID" value="NZ_CAXIQL010000020.1"/>
</dbReference>
<dbReference type="Proteomes" id="UP000199002">
    <property type="component" value="Unassembled WGS sequence"/>
</dbReference>
<keyword evidence="9" id="KW-1185">Reference proteome</keyword>
<name>A0A1H3W4H4_9BURK</name>
<dbReference type="GO" id="GO:0005886">
    <property type="term" value="C:plasma membrane"/>
    <property type="evidence" value="ECO:0007669"/>
    <property type="project" value="UniProtKB-SubCell"/>
</dbReference>
<accession>A0A1H3W4H4</accession>
<evidence type="ECO:0000256" key="3">
    <source>
        <dbReference type="ARBA" id="ARBA00022475"/>
    </source>
</evidence>
<evidence type="ECO:0000256" key="5">
    <source>
        <dbReference type="ARBA" id="ARBA00022989"/>
    </source>
</evidence>
<comment type="similarity">
    <text evidence="2">Belongs to the DoxX family.</text>
</comment>
<evidence type="ECO:0000313" key="8">
    <source>
        <dbReference type="EMBL" id="SDZ81324.1"/>
    </source>
</evidence>
<dbReference type="PANTHER" id="PTHR33452:SF1">
    <property type="entry name" value="INNER MEMBRANE PROTEIN YPHA-RELATED"/>
    <property type="match status" value="1"/>
</dbReference>
<dbReference type="AlphaFoldDB" id="A0A1H3W4H4"/>
<evidence type="ECO:0000313" key="9">
    <source>
        <dbReference type="Proteomes" id="UP000199002"/>
    </source>
</evidence>
<evidence type="ECO:0000256" key="2">
    <source>
        <dbReference type="ARBA" id="ARBA00006679"/>
    </source>
</evidence>
<protein>
    <submittedName>
        <fullName evidence="8">Putative oxidoreductase</fullName>
    </submittedName>
</protein>